<protein>
    <submittedName>
        <fullName evidence="2">Uncharacterized protein</fullName>
    </submittedName>
</protein>
<dbReference type="RefSeq" id="WP_348712975.1">
    <property type="nucleotide sequence ID" value="NZ_CAXIXY010000006.1"/>
</dbReference>
<accession>A0ABM9P3T4</accession>
<keyword evidence="1" id="KW-0472">Membrane</keyword>
<dbReference type="EMBL" id="CAXIXY010000006">
    <property type="protein sequence ID" value="CAL2090600.1"/>
    <property type="molecule type" value="Genomic_DNA"/>
</dbReference>
<organism evidence="2 3">
    <name type="scientific">Tenacibaculum platacis</name>
    <dbReference type="NCBI Taxonomy" id="3137852"/>
    <lineage>
        <taxon>Bacteria</taxon>
        <taxon>Pseudomonadati</taxon>
        <taxon>Bacteroidota</taxon>
        <taxon>Flavobacteriia</taxon>
        <taxon>Flavobacteriales</taxon>
        <taxon>Flavobacteriaceae</taxon>
        <taxon>Tenacibaculum</taxon>
    </lineage>
</organism>
<evidence type="ECO:0000313" key="2">
    <source>
        <dbReference type="EMBL" id="CAL2090600.1"/>
    </source>
</evidence>
<keyword evidence="1" id="KW-1133">Transmembrane helix</keyword>
<comment type="caution">
    <text evidence="2">The sequence shown here is derived from an EMBL/GenBank/DDBJ whole genome shotgun (WGS) entry which is preliminary data.</text>
</comment>
<sequence>MKKSIYHPKRSAILIILLFISGMLIGKFTQRFRFSEYRWIYQFGSLLNILVTTGSLLWSLIHPLMIWSEDKKDWKKHLLWMIIGMVPFLYLVIALNF</sequence>
<dbReference type="Proteomes" id="UP001497416">
    <property type="component" value="Unassembled WGS sequence"/>
</dbReference>
<name>A0ABM9P3T4_9FLAO</name>
<feature type="transmembrane region" description="Helical" evidence="1">
    <location>
        <begin position="40"/>
        <end position="66"/>
    </location>
</feature>
<gene>
    <name evidence="2" type="ORF">T190607A01A_40045</name>
</gene>
<evidence type="ECO:0000313" key="3">
    <source>
        <dbReference type="Proteomes" id="UP001497416"/>
    </source>
</evidence>
<feature type="transmembrane region" description="Helical" evidence="1">
    <location>
        <begin position="78"/>
        <end position="95"/>
    </location>
</feature>
<feature type="transmembrane region" description="Helical" evidence="1">
    <location>
        <begin position="12"/>
        <end position="28"/>
    </location>
</feature>
<keyword evidence="1" id="KW-0812">Transmembrane</keyword>
<reference evidence="2 3" key="1">
    <citation type="submission" date="2024-05" db="EMBL/GenBank/DDBJ databases">
        <authorList>
            <person name="Duchaud E."/>
        </authorList>
    </citation>
    <scope>NUCLEOTIDE SEQUENCE [LARGE SCALE GENOMIC DNA]</scope>
    <source>
        <strain evidence="2">Ena-SAMPLE-TAB-13-05-2024-13:56:06:370-140302</strain>
    </source>
</reference>
<proteinExistence type="predicted"/>
<keyword evidence="3" id="KW-1185">Reference proteome</keyword>
<evidence type="ECO:0000256" key="1">
    <source>
        <dbReference type="SAM" id="Phobius"/>
    </source>
</evidence>